<dbReference type="InterPro" id="IPR009000">
    <property type="entry name" value="Transl_B-barrel_sf"/>
</dbReference>
<protein>
    <submittedName>
        <fullName evidence="6">GTP binding protein</fullName>
    </submittedName>
</protein>
<comment type="caution">
    <text evidence="6">The sequence shown here is derived from an EMBL/GenBank/DDBJ whole genome shotgun (WGS) entry which is preliminary data.</text>
</comment>
<feature type="domain" description="Tr-type G" evidence="5">
    <location>
        <begin position="136"/>
        <end position="371"/>
    </location>
</feature>
<dbReference type="InterPro" id="IPR027417">
    <property type="entry name" value="P-loop_NTPase"/>
</dbReference>
<dbReference type="InterPro" id="IPR000795">
    <property type="entry name" value="T_Tr_GTP-bd_dom"/>
</dbReference>
<dbReference type="Proteomes" id="UP000790347">
    <property type="component" value="Unassembled WGS sequence"/>
</dbReference>
<reference evidence="6" key="1">
    <citation type="submission" date="2013-05" db="EMBL/GenBank/DDBJ databases">
        <authorList>
            <person name="Yim A.K.Y."/>
            <person name="Chan T.F."/>
            <person name="Ji K.M."/>
            <person name="Liu X.Y."/>
            <person name="Zhou J.W."/>
            <person name="Li R.Q."/>
            <person name="Yang K.Y."/>
            <person name="Li J."/>
            <person name="Li M."/>
            <person name="Law P.T.W."/>
            <person name="Wu Y.L."/>
            <person name="Cai Z.L."/>
            <person name="Qin H."/>
            <person name="Bao Y."/>
            <person name="Leung R.K.K."/>
            <person name="Ng P.K.S."/>
            <person name="Zou J."/>
            <person name="Zhong X.J."/>
            <person name="Ran P.X."/>
            <person name="Zhong N.S."/>
            <person name="Liu Z.G."/>
            <person name="Tsui S.K.W."/>
        </authorList>
    </citation>
    <scope>NUCLEOTIDE SEQUENCE</scope>
    <source>
        <strain evidence="6">Derf</strain>
        <tissue evidence="6">Whole organism</tissue>
    </source>
</reference>
<evidence type="ECO:0000313" key="7">
    <source>
        <dbReference type="Proteomes" id="UP000790347"/>
    </source>
</evidence>
<proteinExistence type="inferred from homology"/>
<comment type="similarity">
    <text evidence="1">Belongs to the TRAFAC class translation factor GTPase superfamily. Classic translation factor GTPase family. EF-Tu/EF-1A subfamily.</text>
</comment>
<dbReference type="AlphaFoldDB" id="A0A922L7S2"/>
<dbReference type="EMBL" id="ASGP02000002">
    <property type="protein sequence ID" value="KAH9522473.1"/>
    <property type="molecule type" value="Genomic_DNA"/>
</dbReference>
<feature type="region of interest" description="Disordered" evidence="4">
    <location>
        <begin position="1"/>
        <end position="25"/>
    </location>
</feature>
<dbReference type="GO" id="GO:0005525">
    <property type="term" value="F:GTP binding"/>
    <property type="evidence" value="ECO:0007669"/>
    <property type="project" value="UniProtKB-KW"/>
</dbReference>
<dbReference type="PROSITE" id="PS51722">
    <property type="entry name" value="G_TR_2"/>
    <property type="match status" value="1"/>
</dbReference>
<evidence type="ECO:0000256" key="3">
    <source>
        <dbReference type="ARBA" id="ARBA00023134"/>
    </source>
</evidence>
<dbReference type="InterPro" id="IPR043129">
    <property type="entry name" value="ATPase_NBD"/>
</dbReference>
<evidence type="ECO:0000256" key="2">
    <source>
        <dbReference type="ARBA" id="ARBA00022741"/>
    </source>
</evidence>
<evidence type="ECO:0000313" key="6">
    <source>
        <dbReference type="EMBL" id="KAH9522473.1"/>
    </source>
</evidence>
<evidence type="ECO:0000256" key="1">
    <source>
        <dbReference type="ARBA" id="ARBA00007249"/>
    </source>
</evidence>
<dbReference type="Gene3D" id="3.40.50.300">
    <property type="entry name" value="P-loop containing nucleotide triphosphate hydrolases"/>
    <property type="match status" value="1"/>
</dbReference>
<dbReference type="Gene3D" id="3.30.420.40">
    <property type="match status" value="1"/>
</dbReference>
<accession>A0A922L7S2</accession>
<dbReference type="SUPFAM" id="SSF52540">
    <property type="entry name" value="P-loop containing nucleoside triphosphate hydrolases"/>
    <property type="match status" value="1"/>
</dbReference>
<evidence type="ECO:0000256" key="4">
    <source>
        <dbReference type="SAM" id="MobiDB-lite"/>
    </source>
</evidence>
<keyword evidence="3" id="KW-0342">GTP-binding</keyword>
<dbReference type="InterPro" id="IPR009001">
    <property type="entry name" value="Transl_elong_EF1A/Init_IF2_C"/>
</dbReference>
<dbReference type="Pfam" id="PF00009">
    <property type="entry name" value="GTP_EFTU"/>
    <property type="match status" value="1"/>
</dbReference>
<dbReference type="GO" id="GO:0003924">
    <property type="term" value="F:GTPase activity"/>
    <property type="evidence" value="ECO:0007669"/>
    <property type="project" value="InterPro"/>
</dbReference>
<dbReference type="PANTHER" id="PTHR14187">
    <property type="entry name" value="ALPHA KINASE/ELONGATION FACTOR 2 KINASE"/>
    <property type="match status" value="1"/>
</dbReference>
<keyword evidence="7" id="KW-1185">Reference proteome</keyword>
<organism evidence="6 7">
    <name type="scientific">Dermatophagoides farinae</name>
    <name type="common">American house dust mite</name>
    <dbReference type="NCBI Taxonomy" id="6954"/>
    <lineage>
        <taxon>Eukaryota</taxon>
        <taxon>Metazoa</taxon>
        <taxon>Ecdysozoa</taxon>
        <taxon>Arthropoda</taxon>
        <taxon>Chelicerata</taxon>
        <taxon>Arachnida</taxon>
        <taxon>Acari</taxon>
        <taxon>Acariformes</taxon>
        <taxon>Sarcoptiformes</taxon>
        <taxon>Astigmata</taxon>
        <taxon>Psoroptidia</taxon>
        <taxon>Analgoidea</taxon>
        <taxon>Pyroglyphidae</taxon>
        <taxon>Dermatophagoidinae</taxon>
        <taxon>Dermatophagoides</taxon>
    </lineage>
</organism>
<keyword evidence="2" id="KW-0547">Nucleotide-binding</keyword>
<gene>
    <name evidence="6" type="primary">GTPBP2_1</name>
    <name evidence="6" type="ORF">DERF_006040</name>
</gene>
<dbReference type="SUPFAM" id="SSF50465">
    <property type="entry name" value="EF-Tu/eEF-1alpha/eIF2-gamma C-terminal domain"/>
    <property type="match status" value="1"/>
</dbReference>
<dbReference type="SUPFAM" id="SSF53067">
    <property type="entry name" value="Actin-like ATPase domain"/>
    <property type="match status" value="2"/>
</dbReference>
<dbReference type="SUPFAM" id="SSF50447">
    <property type="entry name" value="Translation proteins"/>
    <property type="match status" value="1"/>
</dbReference>
<dbReference type="CDD" id="cd10229">
    <property type="entry name" value="ASKHA_NBD_HSP70_HSPA12"/>
    <property type="match status" value="1"/>
</dbReference>
<reference evidence="6" key="2">
    <citation type="journal article" date="2022" name="Res Sq">
        <title>Comparative Genomics Reveals Insights into the Divergent Evolution of Astigmatic Mites and Household Pest Adaptations.</title>
        <authorList>
            <person name="Xiong Q."/>
            <person name="Wan A.T.-Y."/>
            <person name="Liu X.-Y."/>
            <person name="Fung C.S.-H."/>
            <person name="Xiao X."/>
            <person name="Malainual N."/>
            <person name="Hou J."/>
            <person name="Wang L."/>
            <person name="Wang M."/>
            <person name="Yang K."/>
            <person name="Cui Y."/>
            <person name="Leung E."/>
            <person name="Nong W."/>
            <person name="Shin S.-K."/>
            <person name="Au S."/>
            <person name="Jeong K.Y."/>
            <person name="Chew F.T."/>
            <person name="Hui J."/>
            <person name="Leung T.F."/>
            <person name="Tungtrongchitr A."/>
            <person name="Zhong N."/>
            <person name="Liu Z."/>
            <person name="Tsui S."/>
        </authorList>
    </citation>
    <scope>NUCLEOTIDE SEQUENCE</scope>
    <source>
        <strain evidence="6">Derf</strain>
        <tissue evidence="6">Whole organism</tissue>
    </source>
</reference>
<sequence>MDKSISTSKSHHNLLPIDNDSILPPEQEQGNVEYKLKLINPSPNRLEHLVTQMKWRLEEGDGEAIYEIGVEDNGGLKGLTEDEISSSLQTLHMMADKINASVSITQEKLIESTRNDNNPRKALEVLVKKIPADRQAVEIRISVLGNVEAGKSSLLGVLTQGELDNGKVNWFIVTGRARLNLFRHRHEIRSGRTSSINKEILGFDNRGKPIKYCDYQTSEEICQLSSKIIVFIDSGGHRKYLKTTVFSLTATHADYAILVINALSPLDCGTNLLHLSLAIALEVPIMVVINKIDLCDDQMIDRILNNVRTLIASPFCKNKIPITIQNGNDIIAYSNNNNRKNMVPIFLISCVNGDGLELLYDFLHLLEPSMDSFNRDKLIKQNCTFQIDQTFNIPNLGVVASGFLRSGLIEEGSVLKVGPLDDGHFVDVFVTSVQRHKVNRPQIYSMPHSSAVISLGSSAIVYIENVRQCGVILAIKHKEQIYADESASVIIRFIRRPEYIRNGYRLLLQFERAKAIGHVTKFACLSMVIDVGVYHRTFYSILLHRMNVTIDCKFYGTIFTLAGYRKFDDNRQKFQAAITAITDEKNHPRFIIDHHQQQSEQRKQKENIFNDQSYCFELSESKPKPEPLIVVAIDFGTAYTGYAFVFRNDIDQIHYMRKYSSLDGHEGKVPTSLLLDYRRKFHSFGQEAKNFYYNLKSSQCFRYGYFENFKMKLYSNGENQTKIDANLKLKPINQNYEIEAMEIFSMSLEYLCQQAKDEIGQKCGLRLTHDDIVWVITVPAIWSDQSKQFIRLAAERTGLICGEMLRIALEPEVASLYCRKFLSNELRNSKSKIQSTIEPGISYLIIDLGGGTVDITAHQIQQDGFIKELHKSTGGPYGSNEINRKFEKIIEKIFGSKRWQRFRKESPSTYLDLMQAFELRKREAKPDHHTPYNILLTFSFITYFGGSKELTKLFDKNAPNGLSYSPKLGIIRIDMILMNQLFRSVIDPLIDICRQILEEQKSNNIRYMFLTGGFARSAMINQQIKLMFESKLMVVIPSQAHLAVLYGACQYGLDPTLIRSRRVRQTYGIAIMERFDQSIHPHSKRMISAQDQTEWCTDVFDKFVEMNQSIGLFESIKRRYKPIFSTQNSCIFHIYSTTNMMARFVTDQGVQKCGALYLELDTIQFPNGVNPAIQQLLQREIEITAKDLQTGYDVRSNIDFISNLNK</sequence>
<dbReference type="PANTHER" id="PTHR14187:SF5">
    <property type="entry name" value="HEAT SHOCK 70 KDA PROTEIN 12A"/>
    <property type="match status" value="1"/>
</dbReference>
<name>A0A922L7S2_DERFA</name>
<dbReference type="Gene3D" id="2.40.30.10">
    <property type="entry name" value="Translation factors"/>
    <property type="match status" value="1"/>
</dbReference>
<evidence type="ECO:0000259" key="5">
    <source>
        <dbReference type="PROSITE" id="PS51722"/>
    </source>
</evidence>